<accession>A0ACC2NTM7</accession>
<name>A0ACC2NTM7_9HYME</name>
<keyword evidence="2" id="KW-1185">Reference proteome</keyword>
<comment type="caution">
    <text evidence="1">The sequence shown here is derived from an EMBL/GenBank/DDBJ whole genome shotgun (WGS) entry which is preliminary data.</text>
</comment>
<protein>
    <submittedName>
        <fullName evidence="1">Uncharacterized protein</fullName>
    </submittedName>
</protein>
<gene>
    <name evidence="1" type="ORF">QAD02_005729</name>
</gene>
<dbReference type="EMBL" id="CM056743">
    <property type="protein sequence ID" value="KAJ8674467.1"/>
    <property type="molecule type" value="Genomic_DNA"/>
</dbReference>
<reference evidence="1" key="1">
    <citation type="submission" date="2023-04" db="EMBL/GenBank/DDBJ databases">
        <title>A chromosome-level genome assembly of the parasitoid wasp Eretmocerus hayati.</title>
        <authorList>
            <person name="Zhong Y."/>
            <person name="Liu S."/>
            <person name="Liu Y."/>
        </authorList>
    </citation>
    <scope>NUCLEOTIDE SEQUENCE</scope>
    <source>
        <strain evidence="1">ZJU_SS_LIU_2023</strain>
    </source>
</reference>
<proteinExistence type="predicted"/>
<dbReference type="Proteomes" id="UP001239111">
    <property type="component" value="Chromosome 3"/>
</dbReference>
<evidence type="ECO:0000313" key="2">
    <source>
        <dbReference type="Proteomes" id="UP001239111"/>
    </source>
</evidence>
<sequence>MALASLAKGHISPPHRWSTATLDEILSKGNSAYGLMKFRNQYYFTDSHSCDITGQSTSNGRACVIQCDTIQILLEFCNSKFGDCNVIYNLHYVDISAEVDVVHEEYPLPAALPNVEPSTTPQLSRTPPMSNHPALKSTEPVPESIHMHTPDSQIQTHHHALTSDIPNYESQRSLHHSAPLTMSNPPNPPVLVGLDFNVPRDMMNSSPNVPEQQVACNETLPIQTSVMLTNDQRQPNDKDAFEISDQTNKITRKTRDNIVNNDHEIYAEEFAWFQLFPYGNNGLNEPARTVRITLLDYFQFRILGKDNRFQRNDYLFYALSTYEYHRVKSTIAACGKRVRGPEGVVEDLHLYMQNLRGSAAMFARHFVVHVYALMKRIRNDDSIFDAKLVDH</sequence>
<evidence type="ECO:0000313" key="1">
    <source>
        <dbReference type="EMBL" id="KAJ8674467.1"/>
    </source>
</evidence>
<organism evidence="1 2">
    <name type="scientific">Eretmocerus hayati</name>
    <dbReference type="NCBI Taxonomy" id="131215"/>
    <lineage>
        <taxon>Eukaryota</taxon>
        <taxon>Metazoa</taxon>
        <taxon>Ecdysozoa</taxon>
        <taxon>Arthropoda</taxon>
        <taxon>Hexapoda</taxon>
        <taxon>Insecta</taxon>
        <taxon>Pterygota</taxon>
        <taxon>Neoptera</taxon>
        <taxon>Endopterygota</taxon>
        <taxon>Hymenoptera</taxon>
        <taxon>Apocrita</taxon>
        <taxon>Proctotrupomorpha</taxon>
        <taxon>Chalcidoidea</taxon>
        <taxon>Aphelinidae</taxon>
        <taxon>Aphelininae</taxon>
        <taxon>Eretmocerus</taxon>
    </lineage>
</organism>